<dbReference type="EMBL" id="JAJJMB010017856">
    <property type="protein sequence ID" value="KAI3834149.1"/>
    <property type="molecule type" value="Genomic_DNA"/>
</dbReference>
<feature type="compositionally biased region" description="Low complexity" evidence="1">
    <location>
        <begin position="27"/>
        <end position="40"/>
    </location>
</feature>
<keyword evidence="3" id="KW-1185">Reference proteome</keyword>
<name>A0AAD4X4A0_9MAGN</name>
<proteinExistence type="predicted"/>
<evidence type="ECO:0000313" key="3">
    <source>
        <dbReference type="Proteomes" id="UP001202328"/>
    </source>
</evidence>
<feature type="region of interest" description="Disordered" evidence="1">
    <location>
        <begin position="24"/>
        <end position="44"/>
    </location>
</feature>
<gene>
    <name evidence="2" type="ORF">MKW98_018199</name>
</gene>
<protein>
    <submittedName>
        <fullName evidence="2">Uncharacterized protein</fullName>
    </submittedName>
</protein>
<accession>A0AAD4X4A0</accession>
<evidence type="ECO:0000313" key="2">
    <source>
        <dbReference type="EMBL" id="KAI3834149.1"/>
    </source>
</evidence>
<comment type="caution">
    <text evidence="2">The sequence shown here is derived from an EMBL/GenBank/DDBJ whole genome shotgun (WGS) entry which is preliminary data.</text>
</comment>
<feature type="region of interest" description="Disordered" evidence="1">
    <location>
        <begin position="73"/>
        <end position="94"/>
    </location>
</feature>
<organism evidence="2 3">
    <name type="scientific">Papaver atlanticum</name>
    <dbReference type="NCBI Taxonomy" id="357466"/>
    <lineage>
        <taxon>Eukaryota</taxon>
        <taxon>Viridiplantae</taxon>
        <taxon>Streptophyta</taxon>
        <taxon>Embryophyta</taxon>
        <taxon>Tracheophyta</taxon>
        <taxon>Spermatophyta</taxon>
        <taxon>Magnoliopsida</taxon>
        <taxon>Ranunculales</taxon>
        <taxon>Papaveraceae</taxon>
        <taxon>Papaveroideae</taxon>
        <taxon>Papaver</taxon>
    </lineage>
</organism>
<evidence type="ECO:0000256" key="1">
    <source>
        <dbReference type="SAM" id="MobiDB-lite"/>
    </source>
</evidence>
<dbReference type="Proteomes" id="UP001202328">
    <property type="component" value="Unassembled WGS sequence"/>
</dbReference>
<sequence>MDSPKNNKSVERVPLPTRLYSAVATNSSSTIPSPSPSSSSKKSDLQSACIFLYLLLKREPGLFEVYSRRTGCSSSQKRIPMPSAESLKVIQDQT</sequence>
<reference evidence="2" key="1">
    <citation type="submission" date="2022-04" db="EMBL/GenBank/DDBJ databases">
        <title>A functionally conserved STORR gene fusion in Papaver species that diverged 16.8 million years ago.</title>
        <authorList>
            <person name="Catania T."/>
        </authorList>
    </citation>
    <scope>NUCLEOTIDE SEQUENCE</scope>
    <source>
        <strain evidence="2">S-188037</strain>
    </source>
</reference>
<dbReference type="AlphaFoldDB" id="A0AAD4X4A0"/>